<dbReference type="InterPro" id="IPR027417">
    <property type="entry name" value="P-loop_NTPase"/>
</dbReference>
<accession>A0ABP3ZT06</accession>
<sequence>MVGNEFGGQAHAHTVIQVAGNVFGDVNSAREQVVPRETPPPLAGFVDRDEFVQQLSALTTDSRKPPQIVVVTGPPGIGKSAAVRKFAHLSDARFPAGDLYVDCADHATDLSGMLASCLNGLGVADEHMPGTTAGRSKCLRTRTSRQPILVVVENATQPAQITAMLPRAPGSLLLATTSADLEHLHAEGAVFLRLDRLDEASSLELFAGVSGVRTPAARPLVRLCAGLPLAILAMAGRAAGGHEDTLADLEAELTDERRRLAALSLGGRPVVSATFTAAYERLPARARHLYRVLGLLPVLDFTADTAAVASATDAATARHLLGVLAAANLLERRPEGRFRFHELIRVHAADQAAKEAPAAGQVEWPQAEVVARVVRHYLVRAAFADRALMGVRSRVADHDRLLAGESDPFAEPDAKAAAAAWLRAERPNLVAVVRAADDTSAWQLAEALTGFYLNYRHLGDWIATGELGIQAAGRCGERRAEARLRMMLSRAHTDRGDLDRADAETRRAVDLAQNLDDLVLRASAWEFRGRYLDQADSGPQEALEAYEQAHELNVRAGEWRGVGLVLYFQGRTLARVGEHARALDLLRRAEDLLSWYGDARMTARTRIDIGAALIRLDHDAEAVTILTGCVRDLDGKHYAAQALELLAELAERAGDRTGREGCLRAARAIYASVGHPRADEITPAAP</sequence>
<evidence type="ECO:0000313" key="4">
    <source>
        <dbReference type="Proteomes" id="UP001501578"/>
    </source>
</evidence>
<evidence type="ECO:0000259" key="2">
    <source>
        <dbReference type="Pfam" id="PF13191"/>
    </source>
</evidence>
<organism evidence="3 4">
    <name type="scientific">Nonomuraea longicatena</name>
    <dbReference type="NCBI Taxonomy" id="83682"/>
    <lineage>
        <taxon>Bacteria</taxon>
        <taxon>Bacillati</taxon>
        <taxon>Actinomycetota</taxon>
        <taxon>Actinomycetes</taxon>
        <taxon>Streptosporangiales</taxon>
        <taxon>Streptosporangiaceae</taxon>
        <taxon>Nonomuraea</taxon>
    </lineage>
</organism>
<feature type="domain" description="Orc1-like AAA ATPase" evidence="2">
    <location>
        <begin position="45"/>
        <end position="203"/>
    </location>
</feature>
<keyword evidence="4" id="KW-1185">Reference proteome</keyword>
<protein>
    <submittedName>
        <fullName evidence="3">Tetratricopeptide repeat protein</fullName>
    </submittedName>
</protein>
<dbReference type="Pfam" id="PF13191">
    <property type="entry name" value="AAA_16"/>
    <property type="match status" value="1"/>
</dbReference>
<evidence type="ECO:0000313" key="3">
    <source>
        <dbReference type="EMBL" id="GAA0925179.1"/>
    </source>
</evidence>
<gene>
    <name evidence="3" type="ORF">GCM10009560_26490</name>
</gene>
<dbReference type="InterPro" id="IPR011990">
    <property type="entry name" value="TPR-like_helical_dom_sf"/>
</dbReference>
<evidence type="ECO:0000256" key="1">
    <source>
        <dbReference type="SAM" id="Coils"/>
    </source>
</evidence>
<keyword evidence="1" id="KW-0175">Coiled coil</keyword>
<dbReference type="Gene3D" id="1.25.40.10">
    <property type="entry name" value="Tetratricopeptide repeat domain"/>
    <property type="match status" value="1"/>
</dbReference>
<proteinExistence type="predicted"/>
<comment type="caution">
    <text evidence="3">The sequence shown here is derived from an EMBL/GenBank/DDBJ whole genome shotgun (WGS) entry which is preliminary data.</text>
</comment>
<dbReference type="PANTHER" id="PTHR47691:SF3">
    <property type="entry name" value="HTH-TYPE TRANSCRIPTIONAL REGULATOR RV0890C-RELATED"/>
    <property type="match status" value="1"/>
</dbReference>
<feature type="coiled-coil region" evidence="1">
    <location>
        <begin position="239"/>
        <end position="266"/>
    </location>
</feature>
<dbReference type="PANTHER" id="PTHR47691">
    <property type="entry name" value="REGULATOR-RELATED"/>
    <property type="match status" value="1"/>
</dbReference>
<dbReference type="RefSeq" id="WP_343950115.1">
    <property type="nucleotide sequence ID" value="NZ_BAAAHQ010000011.1"/>
</dbReference>
<dbReference type="SUPFAM" id="SSF52540">
    <property type="entry name" value="P-loop containing nucleoside triphosphate hydrolases"/>
    <property type="match status" value="1"/>
</dbReference>
<reference evidence="4" key="1">
    <citation type="journal article" date="2019" name="Int. J. Syst. Evol. Microbiol.">
        <title>The Global Catalogue of Microorganisms (GCM) 10K type strain sequencing project: providing services to taxonomists for standard genome sequencing and annotation.</title>
        <authorList>
            <consortium name="The Broad Institute Genomics Platform"/>
            <consortium name="The Broad Institute Genome Sequencing Center for Infectious Disease"/>
            <person name="Wu L."/>
            <person name="Ma J."/>
        </authorList>
    </citation>
    <scope>NUCLEOTIDE SEQUENCE [LARGE SCALE GENOMIC DNA]</scope>
    <source>
        <strain evidence="4">JCM 11136</strain>
    </source>
</reference>
<dbReference type="InterPro" id="IPR041664">
    <property type="entry name" value="AAA_16"/>
</dbReference>
<dbReference type="SUPFAM" id="SSF48452">
    <property type="entry name" value="TPR-like"/>
    <property type="match status" value="1"/>
</dbReference>
<dbReference type="Proteomes" id="UP001501578">
    <property type="component" value="Unassembled WGS sequence"/>
</dbReference>
<name>A0ABP3ZT06_9ACTN</name>
<dbReference type="EMBL" id="BAAAHQ010000011">
    <property type="protein sequence ID" value="GAA0925179.1"/>
    <property type="molecule type" value="Genomic_DNA"/>
</dbReference>
<dbReference type="Gene3D" id="3.40.50.300">
    <property type="entry name" value="P-loop containing nucleotide triphosphate hydrolases"/>
    <property type="match status" value="1"/>
</dbReference>